<evidence type="ECO:0000313" key="3">
    <source>
        <dbReference type="Proteomes" id="UP000509460"/>
    </source>
</evidence>
<protein>
    <submittedName>
        <fullName evidence="2">Uncharacterized protein</fullName>
    </submittedName>
</protein>
<gene>
    <name evidence="2" type="ORF">EM151A_0299</name>
</gene>
<keyword evidence="1" id="KW-0472">Membrane</keyword>
<sequence>MSDYYIMIAALIVSFCGVIYGIKENERDVYFFCFVLFSLELTMMYLLLK</sequence>
<organism evidence="2 3">
    <name type="scientific">Enterococcus mundtii</name>
    <dbReference type="NCBI Taxonomy" id="53346"/>
    <lineage>
        <taxon>Bacteria</taxon>
        <taxon>Bacillati</taxon>
        <taxon>Bacillota</taxon>
        <taxon>Bacilli</taxon>
        <taxon>Lactobacillales</taxon>
        <taxon>Enterococcaceae</taxon>
        <taxon>Enterococcus</taxon>
    </lineage>
</organism>
<dbReference type="EMBL" id="AP019810">
    <property type="protein sequence ID" value="BBM13541.1"/>
    <property type="molecule type" value="Genomic_DNA"/>
</dbReference>
<feature type="transmembrane region" description="Helical" evidence="1">
    <location>
        <begin position="6"/>
        <end position="22"/>
    </location>
</feature>
<keyword evidence="1" id="KW-0812">Transmembrane</keyword>
<evidence type="ECO:0000256" key="1">
    <source>
        <dbReference type="SAM" id="Phobius"/>
    </source>
</evidence>
<keyword evidence="1" id="KW-1133">Transmembrane helix</keyword>
<proteinExistence type="predicted"/>
<dbReference type="AlphaFoldDB" id="A0AAI8R713"/>
<evidence type="ECO:0000313" key="2">
    <source>
        <dbReference type="EMBL" id="BBM13541.1"/>
    </source>
</evidence>
<accession>A0AAI8R713</accession>
<dbReference type="Proteomes" id="UP000509460">
    <property type="component" value="Chromosome"/>
</dbReference>
<feature type="transmembrane region" description="Helical" evidence="1">
    <location>
        <begin position="29"/>
        <end position="48"/>
    </location>
</feature>
<name>A0AAI8R713_ENTMU</name>
<reference evidence="2 3" key="1">
    <citation type="submission" date="2019-07" db="EMBL/GenBank/DDBJ databases">
        <title>antibiotic susceptibility of plant-derived lactic acid bacteria.</title>
        <authorList>
            <person name="Sugiyama M."/>
            <person name="Noda M."/>
        </authorList>
    </citation>
    <scope>NUCLEOTIDE SEQUENCE [LARGE SCALE GENOMIC DNA]</scope>
    <source>
        <strain evidence="2 3">15-1A</strain>
    </source>
</reference>